<proteinExistence type="predicted"/>
<dbReference type="InterPro" id="IPR026894">
    <property type="entry name" value="DnaJ_X"/>
</dbReference>
<reference evidence="2 3" key="1">
    <citation type="submission" date="2020-06" db="EMBL/GenBank/DDBJ databases">
        <title>Transcriptomic and genomic resources for Thalictrum thalictroides and T. hernandezii: Facilitating candidate gene discovery in an emerging model plant lineage.</title>
        <authorList>
            <person name="Arias T."/>
            <person name="Riano-Pachon D.M."/>
            <person name="Di Stilio V.S."/>
        </authorList>
    </citation>
    <scope>NUCLEOTIDE SEQUENCE [LARGE SCALE GENOMIC DNA]</scope>
    <source>
        <strain evidence="3">cv. WT478/WT964</strain>
        <tissue evidence="2">Leaves</tissue>
    </source>
</reference>
<dbReference type="PANTHER" id="PTHR44094">
    <property type="entry name" value="DNAJ HEAT SHOCK N-TERMINAL DOMAIN-CONTAINING PROTEIN"/>
    <property type="match status" value="1"/>
</dbReference>
<organism evidence="2 3">
    <name type="scientific">Thalictrum thalictroides</name>
    <name type="common">Rue-anemone</name>
    <name type="synonym">Anemone thalictroides</name>
    <dbReference type="NCBI Taxonomy" id="46969"/>
    <lineage>
        <taxon>Eukaryota</taxon>
        <taxon>Viridiplantae</taxon>
        <taxon>Streptophyta</taxon>
        <taxon>Embryophyta</taxon>
        <taxon>Tracheophyta</taxon>
        <taxon>Spermatophyta</taxon>
        <taxon>Magnoliopsida</taxon>
        <taxon>Ranunculales</taxon>
        <taxon>Ranunculaceae</taxon>
        <taxon>Thalictroideae</taxon>
        <taxon>Thalictrum</taxon>
    </lineage>
</organism>
<accession>A0A7J6WB75</accession>
<evidence type="ECO:0000313" key="3">
    <source>
        <dbReference type="Proteomes" id="UP000554482"/>
    </source>
</evidence>
<comment type="caution">
    <text evidence="2">The sequence shown here is derived from an EMBL/GenBank/DDBJ whole genome shotgun (WGS) entry which is preliminary data.</text>
</comment>
<name>A0A7J6WB75_THATH</name>
<dbReference type="PANTHER" id="PTHR44094:SF17">
    <property type="entry name" value="CHAPERONE PROTEIN DNAJ 10"/>
    <property type="match status" value="1"/>
</dbReference>
<dbReference type="EMBL" id="JABWDY010019007">
    <property type="protein sequence ID" value="KAF5194213.1"/>
    <property type="molecule type" value="Genomic_DNA"/>
</dbReference>
<feature type="domain" description="DNAJ-containing protein X-domain" evidence="1">
    <location>
        <begin position="15"/>
        <end position="144"/>
    </location>
</feature>
<dbReference type="Proteomes" id="UP000554482">
    <property type="component" value="Unassembled WGS sequence"/>
</dbReference>
<keyword evidence="2" id="KW-0346">Stress response</keyword>
<protein>
    <submittedName>
        <fullName evidence="2">Dnaj heat shock n-terminal domain-containing protein</fullName>
    </submittedName>
</protein>
<keyword evidence="3" id="KW-1185">Reference proteome</keyword>
<dbReference type="InterPro" id="IPR052423">
    <property type="entry name" value="EMIR"/>
</dbReference>
<dbReference type="AlphaFoldDB" id="A0A7J6WB75"/>
<evidence type="ECO:0000259" key="1">
    <source>
        <dbReference type="Pfam" id="PF14308"/>
    </source>
</evidence>
<evidence type="ECO:0000313" key="2">
    <source>
        <dbReference type="EMBL" id="KAF5194213.1"/>
    </source>
</evidence>
<dbReference type="OrthoDB" id="10250354at2759"/>
<dbReference type="Pfam" id="PF14308">
    <property type="entry name" value="DnaJ-X"/>
    <property type="match status" value="1"/>
</dbReference>
<sequence>MEVDRNSAYFHALHKFKQSSNLLVELDTEEGAYGVDMISTIGYVYARQSAKELGKKAKYLGLPFIAEWFRNKGHFIKSQVTAVTGVIALKQLQKDMKRQLSASGNYTDEELEAYMQSHIKLKIDSLWKLNVADIEGTLSRVCQMLP</sequence>
<gene>
    <name evidence="2" type="ORF">FRX31_016197</name>
</gene>